<dbReference type="GO" id="GO:0046872">
    <property type="term" value="F:metal ion binding"/>
    <property type="evidence" value="ECO:0007669"/>
    <property type="project" value="UniProtKB-KW"/>
</dbReference>
<evidence type="ECO:0000313" key="4">
    <source>
        <dbReference type="EMBL" id="KAJ3180265.1"/>
    </source>
</evidence>
<name>A0AAD5TLN3_9FUNG</name>
<evidence type="ECO:0000313" key="5">
    <source>
        <dbReference type="Proteomes" id="UP001212152"/>
    </source>
</evidence>
<reference evidence="4" key="1">
    <citation type="submission" date="2020-05" db="EMBL/GenBank/DDBJ databases">
        <title>Phylogenomic resolution of chytrid fungi.</title>
        <authorList>
            <person name="Stajich J.E."/>
            <person name="Amses K."/>
            <person name="Simmons R."/>
            <person name="Seto K."/>
            <person name="Myers J."/>
            <person name="Bonds A."/>
            <person name="Quandt C.A."/>
            <person name="Barry K."/>
            <person name="Liu P."/>
            <person name="Grigoriev I."/>
            <person name="Longcore J.E."/>
            <person name="James T.Y."/>
        </authorList>
    </citation>
    <scope>NUCLEOTIDE SEQUENCE</scope>
    <source>
        <strain evidence="4">JEL0379</strain>
    </source>
</reference>
<keyword evidence="2" id="KW-0460">Magnesium</keyword>
<protein>
    <submittedName>
        <fullName evidence="4">Geranylgeranyl pyrophosphate synthetase</fullName>
    </submittedName>
</protein>
<dbReference type="Gene3D" id="1.10.600.10">
    <property type="entry name" value="Farnesyl Diphosphate Synthase"/>
    <property type="match status" value="1"/>
</dbReference>
<accession>A0AAD5TLN3</accession>
<evidence type="ECO:0000256" key="1">
    <source>
        <dbReference type="ARBA" id="ARBA00022723"/>
    </source>
</evidence>
<dbReference type="PANTHER" id="PTHR12001">
    <property type="entry name" value="GERANYLGERANYL PYROPHOSPHATE SYNTHASE"/>
    <property type="match status" value="1"/>
</dbReference>
<dbReference type="Pfam" id="PF00348">
    <property type="entry name" value="polyprenyl_synt"/>
    <property type="match status" value="1"/>
</dbReference>
<evidence type="ECO:0000256" key="2">
    <source>
        <dbReference type="ARBA" id="ARBA00022842"/>
    </source>
</evidence>
<dbReference type="GO" id="GO:0004659">
    <property type="term" value="F:prenyltransferase activity"/>
    <property type="evidence" value="ECO:0007669"/>
    <property type="project" value="InterPro"/>
</dbReference>
<gene>
    <name evidence="4" type="primary">BTS1</name>
    <name evidence="4" type="ORF">HDU87_002144</name>
</gene>
<dbReference type="PROSITE" id="PS00723">
    <property type="entry name" value="POLYPRENYL_SYNTHASE_1"/>
    <property type="match status" value="1"/>
</dbReference>
<dbReference type="PROSITE" id="PS00444">
    <property type="entry name" value="POLYPRENYL_SYNTHASE_2"/>
    <property type="match status" value="1"/>
</dbReference>
<dbReference type="SUPFAM" id="SSF48576">
    <property type="entry name" value="Terpenoid synthases"/>
    <property type="match status" value="1"/>
</dbReference>
<dbReference type="EMBL" id="JADGJQ010000017">
    <property type="protein sequence ID" value="KAJ3180265.1"/>
    <property type="molecule type" value="Genomic_DNA"/>
</dbReference>
<keyword evidence="1" id="KW-0479">Metal-binding</keyword>
<comment type="similarity">
    <text evidence="3">Belongs to the FPP/GGPP synthase family.</text>
</comment>
<dbReference type="InterPro" id="IPR000092">
    <property type="entry name" value="Polyprenyl_synt"/>
</dbReference>
<dbReference type="Proteomes" id="UP001212152">
    <property type="component" value="Unassembled WGS sequence"/>
</dbReference>
<dbReference type="AlphaFoldDB" id="A0AAD5TLN3"/>
<dbReference type="PANTHER" id="PTHR12001:SF44">
    <property type="entry name" value="GERANYLGERANYL PYROPHOSPHATE SYNTHASE"/>
    <property type="match status" value="1"/>
</dbReference>
<keyword evidence="3" id="KW-0808">Transferase</keyword>
<dbReference type="InterPro" id="IPR008949">
    <property type="entry name" value="Isoprenoid_synthase_dom_sf"/>
</dbReference>
<keyword evidence="5" id="KW-1185">Reference proteome</keyword>
<organism evidence="4 5">
    <name type="scientific">Geranomyces variabilis</name>
    <dbReference type="NCBI Taxonomy" id="109894"/>
    <lineage>
        <taxon>Eukaryota</taxon>
        <taxon>Fungi</taxon>
        <taxon>Fungi incertae sedis</taxon>
        <taxon>Chytridiomycota</taxon>
        <taxon>Chytridiomycota incertae sedis</taxon>
        <taxon>Chytridiomycetes</taxon>
        <taxon>Spizellomycetales</taxon>
        <taxon>Powellomycetaceae</taxon>
        <taxon>Geranomyces</taxon>
    </lineage>
</organism>
<dbReference type="SFLD" id="SFLDS00005">
    <property type="entry name" value="Isoprenoid_Synthase_Type_I"/>
    <property type="match status" value="1"/>
</dbReference>
<dbReference type="InterPro" id="IPR033749">
    <property type="entry name" value="Polyprenyl_synt_CS"/>
</dbReference>
<dbReference type="GO" id="GO:0008299">
    <property type="term" value="P:isoprenoid biosynthetic process"/>
    <property type="evidence" value="ECO:0007669"/>
    <property type="project" value="InterPro"/>
</dbReference>
<dbReference type="CDD" id="cd00685">
    <property type="entry name" value="Trans_IPPS_HT"/>
    <property type="match status" value="1"/>
</dbReference>
<dbReference type="SFLD" id="SFLDG01017">
    <property type="entry name" value="Polyprenyl_Transferase_Like"/>
    <property type="match status" value="1"/>
</dbReference>
<sequence>MTSYISSDPNIPLSPTDSILLEPFIYLTANPGKEIRSKLVEAFGLWLRVPDAKLQTIREAVEMLHTASLLIDDVEDDSLLRRGNPVAHKIFGTAATINCANYVYFLALQKLQSLNDPRAVTIFTEELLQLHRGQGMEIHWRDTGTCPTEEEYMKMVKNKTGGLLRLAIKLMQISSDSKQDYTHLVDIIGAHYQIRDDYLNLQSYKYTNNKGFAEDLTEGKFSFPILHSIRAAEPGNRQLLSILKQKTTSLELKKFAIQLMRKTRSFEYVCATLKRIEADARAEIARLGGNKMLEGYLDLLGRDFEAGNGDKEVEEEADQTRVAEA</sequence>
<comment type="caution">
    <text evidence="4">The sequence shown here is derived from an EMBL/GenBank/DDBJ whole genome shotgun (WGS) entry which is preliminary data.</text>
</comment>
<proteinExistence type="inferred from homology"/>
<evidence type="ECO:0000256" key="3">
    <source>
        <dbReference type="RuleBase" id="RU004466"/>
    </source>
</evidence>